<gene>
    <name evidence="2" type="ORF">DFR59_10549</name>
</gene>
<evidence type="ECO:0000256" key="1">
    <source>
        <dbReference type="SAM" id="Phobius"/>
    </source>
</evidence>
<keyword evidence="1" id="KW-1133">Transmembrane helix</keyword>
<comment type="caution">
    <text evidence="2">The sequence shown here is derived from an EMBL/GenBank/DDBJ whole genome shotgun (WGS) entry which is preliminary data.</text>
</comment>
<reference evidence="2 3" key="1">
    <citation type="submission" date="2018-07" db="EMBL/GenBank/DDBJ databases">
        <title>Genomic Encyclopedia of Type Strains, Phase IV (KMG-IV): sequencing the most valuable type-strain genomes for metagenomic binning, comparative biology and taxonomic classification.</title>
        <authorList>
            <person name="Goeker M."/>
        </authorList>
    </citation>
    <scope>NUCLEOTIDE SEQUENCE [LARGE SCALE GENOMIC DNA]</scope>
    <source>
        <strain evidence="2 3">DSM 25281</strain>
    </source>
</reference>
<keyword evidence="3" id="KW-1185">Reference proteome</keyword>
<dbReference type="Proteomes" id="UP000255326">
    <property type="component" value="Unassembled WGS sequence"/>
</dbReference>
<sequence>MKDVFYLVLKVIAVLSFGGLITSIALNWDNQSLELSLCSICTLSSLILIRNKRHNAISR</sequence>
<keyword evidence="1" id="KW-0812">Transmembrane</keyword>
<feature type="transmembrane region" description="Helical" evidence="1">
    <location>
        <begin position="7"/>
        <end position="26"/>
    </location>
</feature>
<evidence type="ECO:0000313" key="3">
    <source>
        <dbReference type="Proteomes" id="UP000255326"/>
    </source>
</evidence>
<dbReference type="AlphaFoldDB" id="A0A370GFX5"/>
<organism evidence="2 3">
    <name type="scientific">Falsibacillus pallidus</name>
    <dbReference type="NCBI Taxonomy" id="493781"/>
    <lineage>
        <taxon>Bacteria</taxon>
        <taxon>Bacillati</taxon>
        <taxon>Bacillota</taxon>
        <taxon>Bacilli</taxon>
        <taxon>Bacillales</taxon>
        <taxon>Bacillaceae</taxon>
        <taxon>Falsibacillus</taxon>
    </lineage>
</organism>
<proteinExistence type="predicted"/>
<name>A0A370GFX5_9BACI</name>
<dbReference type="EMBL" id="QQAY01000005">
    <property type="protein sequence ID" value="RDI42210.1"/>
    <property type="molecule type" value="Genomic_DNA"/>
</dbReference>
<accession>A0A370GFX5</accession>
<evidence type="ECO:0000313" key="2">
    <source>
        <dbReference type="EMBL" id="RDI42210.1"/>
    </source>
</evidence>
<protein>
    <submittedName>
        <fullName evidence="2">Uncharacterized protein</fullName>
    </submittedName>
</protein>
<feature type="transmembrane region" description="Helical" evidence="1">
    <location>
        <begin position="32"/>
        <end position="49"/>
    </location>
</feature>
<keyword evidence="1" id="KW-0472">Membrane</keyword>